<dbReference type="Gene3D" id="3.20.20.370">
    <property type="entry name" value="Glycoside hydrolase/deacetylase"/>
    <property type="match status" value="1"/>
</dbReference>
<keyword evidence="8" id="KW-1185">Reference proteome</keyword>
<dbReference type="Proteomes" id="UP000282957">
    <property type="component" value="Unassembled WGS sequence"/>
</dbReference>
<dbReference type="RefSeq" id="WP_127786443.1">
    <property type="nucleotide sequence ID" value="NZ_SACL01000001.1"/>
</dbReference>
<evidence type="ECO:0000313" key="8">
    <source>
        <dbReference type="Proteomes" id="UP000282957"/>
    </source>
</evidence>
<comment type="similarity">
    <text evidence="2">Belongs to the polysaccharide deacetylase family.</text>
</comment>
<reference evidence="7 8" key="1">
    <citation type="submission" date="2019-01" db="EMBL/GenBank/DDBJ databases">
        <authorList>
            <person name="Chen W.-M."/>
        </authorList>
    </citation>
    <scope>NUCLEOTIDE SEQUENCE [LARGE SCALE GENOMIC DNA]</scope>
    <source>
        <strain evidence="7 8">CCP-6</strain>
    </source>
</reference>
<proteinExistence type="inferred from homology"/>
<comment type="caution">
    <text evidence="7">The sequence shown here is derived from an EMBL/GenBank/DDBJ whole genome shotgun (WGS) entry which is preliminary data.</text>
</comment>
<dbReference type="SUPFAM" id="SSF88713">
    <property type="entry name" value="Glycoside hydrolase/deacetylase"/>
    <property type="match status" value="1"/>
</dbReference>
<comment type="function">
    <text evidence="1">Is involved in generating a small heat-stable compound (Nod), an acylated oligomer of N-acetylglucosamine, that stimulates mitosis in various plant protoplasts.</text>
</comment>
<evidence type="ECO:0000256" key="5">
    <source>
        <dbReference type="SAM" id="MobiDB-lite"/>
    </source>
</evidence>
<organism evidence="7 8">
    <name type="scientific">Rhodovarius crocodyli</name>
    <dbReference type="NCBI Taxonomy" id="1979269"/>
    <lineage>
        <taxon>Bacteria</taxon>
        <taxon>Pseudomonadati</taxon>
        <taxon>Pseudomonadota</taxon>
        <taxon>Alphaproteobacteria</taxon>
        <taxon>Acetobacterales</taxon>
        <taxon>Roseomonadaceae</taxon>
        <taxon>Rhodovarius</taxon>
    </lineage>
</organism>
<protein>
    <recommendedName>
        <fullName evidence="3">Chitooligosaccharide deacetylase</fullName>
    </recommendedName>
    <alternativeName>
        <fullName evidence="4">Nodulation protein B</fullName>
    </alternativeName>
</protein>
<dbReference type="EMBL" id="SACL01000001">
    <property type="protein sequence ID" value="RVT99549.1"/>
    <property type="molecule type" value="Genomic_DNA"/>
</dbReference>
<dbReference type="PANTHER" id="PTHR43123">
    <property type="entry name" value="POLYSACCHARIDE DEACETYLASE-RELATED"/>
    <property type="match status" value="1"/>
</dbReference>
<dbReference type="InterPro" id="IPR011330">
    <property type="entry name" value="Glyco_hydro/deAcase_b/a-brl"/>
</dbReference>
<feature type="region of interest" description="Disordered" evidence="5">
    <location>
        <begin position="34"/>
        <end position="61"/>
    </location>
</feature>
<dbReference type="OrthoDB" id="9787041at2"/>
<evidence type="ECO:0000256" key="3">
    <source>
        <dbReference type="ARBA" id="ARBA00020071"/>
    </source>
</evidence>
<dbReference type="PROSITE" id="PS51677">
    <property type="entry name" value="NODB"/>
    <property type="match status" value="1"/>
</dbReference>
<dbReference type="AlphaFoldDB" id="A0A437MPI5"/>
<evidence type="ECO:0000256" key="2">
    <source>
        <dbReference type="ARBA" id="ARBA00010973"/>
    </source>
</evidence>
<evidence type="ECO:0000313" key="7">
    <source>
        <dbReference type="EMBL" id="RVT99549.1"/>
    </source>
</evidence>
<evidence type="ECO:0000256" key="1">
    <source>
        <dbReference type="ARBA" id="ARBA00003236"/>
    </source>
</evidence>
<gene>
    <name evidence="7" type="ORF">EOD42_05550</name>
</gene>
<accession>A0A437MPI5</accession>
<evidence type="ECO:0000256" key="4">
    <source>
        <dbReference type="ARBA" id="ARBA00032976"/>
    </source>
</evidence>
<dbReference type="GO" id="GO:0005975">
    <property type="term" value="P:carbohydrate metabolic process"/>
    <property type="evidence" value="ECO:0007669"/>
    <property type="project" value="InterPro"/>
</dbReference>
<dbReference type="Pfam" id="PF01522">
    <property type="entry name" value="Polysacc_deac_1"/>
    <property type="match status" value="1"/>
</dbReference>
<dbReference type="InterPro" id="IPR002509">
    <property type="entry name" value="NODB_dom"/>
</dbReference>
<sequence>MIRDFEGYGRNPPDARWPGGARLALNFVINHEEGGERSVPDGDPVSETALTEGSTIPPQGRDLGAESMFQYGSRVGFWRLWRLFQEAGLPCTVFAVAQCLQRTPQAAAAIREAGWDVAGHGLRWESHADMDEATERHNLTEATRIIEETTGQRPLGWYCRYAPSLNTRRILDELGYLYDSDAYDDELPYWDHQIGKPRLVVPYTLVNNDVRFQRAALTTGEEFERYIMGAIEMALHEPGSRMLSVGLHNRIIGHPARAIGLKRILARVRAMPDIWVCRRVDIARHWEKEHPP</sequence>
<dbReference type="PANTHER" id="PTHR43123:SF1">
    <property type="entry name" value="POLYSACCHARIDE DEACETYLASE-RELATED"/>
    <property type="match status" value="1"/>
</dbReference>
<feature type="domain" description="NodB homology" evidence="6">
    <location>
        <begin position="63"/>
        <end position="277"/>
    </location>
</feature>
<name>A0A437MPI5_9PROT</name>
<feature type="compositionally biased region" description="Polar residues" evidence="5">
    <location>
        <begin position="48"/>
        <end position="57"/>
    </location>
</feature>
<dbReference type="GO" id="GO:0016810">
    <property type="term" value="F:hydrolase activity, acting on carbon-nitrogen (but not peptide) bonds"/>
    <property type="evidence" value="ECO:0007669"/>
    <property type="project" value="InterPro"/>
</dbReference>
<evidence type="ECO:0000259" key="6">
    <source>
        <dbReference type="PROSITE" id="PS51677"/>
    </source>
</evidence>